<gene>
    <name evidence="1" type="ORF">SAMN05216516_110113</name>
</gene>
<sequence>MHRDYGLINDYGAVLRIKLSPQGNGFFLSQQIINLPKPKV</sequence>
<protein>
    <submittedName>
        <fullName evidence="1">Uncharacterized protein</fullName>
    </submittedName>
</protein>
<name>A0A1I5A2K2_9GAMM</name>
<keyword evidence="2" id="KW-1185">Reference proteome</keyword>
<dbReference type="EMBL" id="FOVC01000010">
    <property type="protein sequence ID" value="SFN56603.1"/>
    <property type="molecule type" value="Genomic_DNA"/>
</dbReference>
<proteinExistence type="predicted"/>
<dbReference type="STRING" id="1367852.SAMN05216516_110113"/>
<dbReference type="Proteomes" id="UP000242222">
    <property type="component" value="Unassembled WGS sequence"/>
</dbReference>
<evidence type="ECO:0000313" key="2">
    <source>
        <dbReference type="Proteomes" id="UP000242222"/>
    </source>
</evidence>
<dbReference type="AlphaFoldDB" id="A0A1I5A2K2"/>
<reference evidence="2" key="1">
    <citation type="submission" date="2016-10" db="EMBL/GenBank/DDBJ databases">
        <authorList>
            <person name="Varghese N."/>
            <person name="Submissions S."/>
        </authorList>
    </citation>
    <scope>NUCLEOTIDE SEQUENCE [LARGE SCALE GENOMIC DNA]</scope>
    <source>
        <strain evidence="2">N6PO6</strain>
    </source>
</reference>
<organism evidence="1 2">
    <name type="scientific">Izhakiella capsodis</name>
    <dbReference type="NCBI Taxonomy" id="1367852"/>
    <lineage>
        <taxon>Bacteria</taxon>
        <taxon>Pseudomonadati</taxon>
        <taxon>Pseudomonadota</taxon>
        <taxon>Gammaproteobacteria</taxon>
        <taxon>Enterobacterales</taxon>
        <taxon>Erwiniaceae</taxon>
        <taxon>Izhakiella</taxon>
    </lineage>
</organism>
<evidence type="ECO:0000313" key="1">
    <source>
        <dbReference type="EMBL" id="SFN56603.1"/>
    </source>
</evidence>
<accession>A0A1I5A2K2</accession>